<dbReference type="PROSITE" id="PS51192">
    <property type="entry name" value="HELICASE_ATP_BIND_1"/>
    <property type="match status" value="1"/>
</dbReference>
<dbReference type="Gene3D" id="3.40.50.300">
    <property type="entry name" value="P-loop containing nucleotide triphosphate hydrolases"/>
    <property type="match status" value="2"/>
</dbReference>
<dbReference type="InterPro" id="IPR006935">
    <property type="entry name" value="Helicase/UvrB_N"/>
</dbReference>
<dbReference type="Pfam" id="PF04851">
    <property type="entry name" value="ResIII"/>
    <property type="match status" value="1"/>
</dbReference>
<dbReference type="Proteomes" id="UP000016562">
    <property type="component" value="Unassembled WGS sequence"/>
</dbReference>
<dbReference type="GO" id="GO:0005524">
    <property type="term" value="F:ATP binding"/>
    <property type="evidence" value="ECO:0007669"/>
    <property type="project" value="InterPro"/>
</dbReference>
<dbReference type="InterPro" id="IPR050742">
    <property type="entry name" value="Helicase_Restrict-Modif_Enz"/>
</dbReference>
<proteinExistence type="predicted"/>
<dbReference type="eggNOG" id="COG1061">
    <property type="taxonomic scope" value="Bacteria"/>
</dbReference>
<name>U3CLR1_9VIBR</name>
<dbReference type="PANTHER" id="PTHR47396:SF1">
    <property type="entry name" value="ATP-DEPENDENT HELICASE IRC3-RELATED"/>
    <property type="match status" value="1"/>
</dbReference>
<evidence type="ECO:0008006" key="5">
    <source>
        <dbReference type="Google" id="ProtNLM"/>
    </source>
</evidence>
<dbReference type="STRING" id="1219080.VEZ01S_08_01590"/>
<dbReference type="EMBL" id="BATM01000008">
    <property type="protein sequence ID" value="GAD79123.1"/>
    <property type="molecule type" value="Genomic_DNA"/>
</dbReference>
<evidence type="ECO:0000313" key="3">
    <source>
        <dbReference type="EMBL" id="GAD79123.1"/>
    </source>
</evidence>
<dbReference type="SMART" id="SM00487">
    <property type="entry name" value="DEXDc"/>
    <property type="match status" value="1"/>
</dbReference>
<dbReference type="InterPro" id="IPR001650">
    <property type="entry name" value="Helicase_C-like"/>
</dbReference>
<evidence type="ECO:0000313" key="4">
    <source>
        <dbReference type="Proteomes" id="UP000016562"/>
    </source>
</evidence>
<dbReference type="AlphaFoldDB" id="U3CLR1"/>
<organism evidence="3 4">
    <name type="scientific">Vibrio ezurae NBRC 102218</name>
    <dbReference type="NCBI Taxonomy" id="1219080"/>
    <lineage>
        <taxon>Bacteria</taxon>
        <taxon>Pseudomonadati</taxon>
        <taxon>Pseudomonadota</taxon>
        <taxon>Gammaproteobacteria</taxon>
        <taxon>Vibrionales</taxon>
        <taxon>Vibrionaceae</taxon>
        <taxon>Vibrio</taxon>
    </lineage>
</organism>
<reference evidence="3 4" key="1">
    <citation type="submission" date="2013-09" db="EMBL/GenBank/DDBJ databases">
        <title>Whole genome shotgun sequence of Vibrio ezurae NBRC 102218.</title>
        <authorList>
            <person name="Yoshida I."/>
            <person name="Hosoyama A."/>
            <person name="Numata M."/>
            <person name="Hashimoto M."/>
            <person name="Hosoyama Y."/>
            <person name="Tsuchikane K."/>
            <person name="Noguchi M."/>
            <person name="Hirakata S."/>
            <person name="Ichikawa N."/>
            <person name="Ohji S."/>
            <person name="Yamazoe A."/>
            <person name="Fujita N."/>
        </authorList>
    </citation>
    <scope>NUCLEOTIDE SEQUENCE [LARGE SCALE GENOMIC DNA]</scope>
    <source>
        <strain evidence="3 4">NBRC 102218</strain>
    </source>
</reference>
<comment type="caution">
    <text evidence="3">The sequence shown here is derived from an EMBL/GenBank/DDBJ whole genome shotgun (WGS) entry which is preliminary data.</text>
</comment>
<feature type="domain" description="Helicase ATP-binding" evidence="1">
    <location>
        <begin position="257"/>
        <end position="405"/>
    </location>
</feature>
<dbReference type="RefSeq" id="WP_021712834.1">
    <property type="nucleotide sequence ID" value="NZ_BATM01000008.1"/>
</dbReference>
<accession>U3CLR1</accession>
<evidence type="ECO:0000259" key="1">
    <source>
        <dbReference type="PROSITE" id="PS51192"/>
    </source>
</evidence>
<dbReference type="OrthoDB" id="9804086at2"/>
<dbReference type="SUPFAM" id="SSF52540">
    <property type="entry name" value="P-loop containing nucleoside triphosphate hydrolases"/>
    <property type="match status" value="1"/>
</dbReference>
<dbReference type="Pfam" id="PF00271">
    <property type="entry name" value="Helicase_C"/>
    <property type="match status" value="1"/>
</dbReference>
<dbReference type="InterPro" id="IPR014001">
    <property type="entry name" value="Helicase_ATP-bd"/>
</dbReference>
<protein>
    <recommendedName>
        <fullName evidence="5">Helicase</fullName>
    </recommendedName>
</protein>
<evidence type="ECO:0000259" key="2">
    <source>
        <dbReference type="PROSITE" id="PS51194"/>
    </source>
</evidence>
<dbReference type="PROSITE" id="PS51194">
    <property type="entry name" value="HELICASE_CTER"/>
    <property type="match status" value="1"/>
</dbReference>
<feature type="domain" description="Helicase C-terminal" evidence="2">
    <location>
        <begin position="462"/>
        <end position="629"/>
    </location>
</feature>
<dbReference type="GO" id="GO:0003677">
    <property type="term" value="F:DNA binding"/>
    <property type="evidence" value="ECO:0007669"/>
    <property type="project" value="InterPro"/>
</dbReference>
<sequence>MLSQSQVNEVMACFGFSAMQEHKLGCLYEDKHQQVVVVDFWDTPPSDYHYVEYTSLQNRLMHQYQGIYRFFALSEHELHSQLENFLRLDLQHKVADMAIHTYGAHRNETHLDPTPPEFNFHTTFEEVFGSQYLYALRPEEVYIDLNGHRRYIDFVLHRSQGNIAIELNGERYHHPLLISQQKYLSQLYKQNSLVHDGLLVYRWSNRGMRDDFKFKEQLKDYFGDTSQFRATPYFKGKRQVSFELYAHQKDAIESISDKRSQGQNTFLTVLPTGTGKTEVFIEDFRRQLQQGATQHALAIVPTVNLKDQLVERVQQHLPLVEISTEIDTPLDLTIVTNAAVVRNYLHLPSQLFDYILVDEAHRAAATGLSKALEYFTPRTLLGLTATDERLDQKKLEDIFGHYHVDLTLQQAMEHGLVPPIRVFRLESNIDFSKVRFNGKDFVKSDLQKTIQIPSRDHLIADILQKYFVDGALQKQGIIFCVDVKHTERMAKALRLVGINAKSVHAKDRSAIDEYFAGEVQFLCACELLSEGWDAPQTSVVVMARPTMSKALYLQQLGRGTRLAPNKEALYVIDIIDNYGPALLQPWNLHNLFNIGHYRAFAEVGDYQHPVSQHELLVLDGLYEQERKIEPIDIFNFEQEFGDLFSEEQLARELFISTGTVRNWIKKQDITPTRSIPFGKNQLHYFSQQSIEGIRAEKNIKPRTEATRFDDFWEFLGKRDYTFSYKIIFLLAFHANCDENGEAQTEQIAKHYQAFYQRLFTEFGQCEKENNPLNRTEYLHDLKYLTRSIANNPFEKFERKRFFYQSKELSLTAMDSLLWDKLSKQDWAKIQDQMIQDGINYFQKLGITLSKTYFEF</sequence>
<keyword evidence="4" id="KW-1185">Reference proteome</keyword>
<gene>
    <name evidence="3" type="ORF">VEZ01S_08_01590</name>
</gene>
<dbReference type="PANTHER" id="PTHR47396">
    <property type="entry name" value="TYPE I RESTRICTION ENZYME ECOKI R PROTEIN"/>
    <property type="match status" value="1"/>
</dbReference>
<dbReference type="GO" id="GO:0016787">
    <property type="term" value="F:hydrolase activity"/>
    <property type="evidence" value="ECO:0007669"/>
    <property type="project" value="InterPro"/>
</dbReference>
<dbReference type="InterPro" id="IPR027417">
    <property type="entry name" value="P-loop_NTPase"/>
</dbReference>
<dbReference type="SMART" id="SM00490">
    <property type="entry name" value="HELICc"/>
    <property type="match status" value="1"/>
</dbReference>
<dbReference type="GO" id="GO:0005829">
    <property type="term" value="C:cytosol"/>
    <property type="evidence" value="ECO:0007669"/>
    <property type="project" value="TreeGrafter"/>
</dbReference>